<evidence type="ECO:0000313" key="25">
    <source>
        <dbReference type="EMBL" id="CAD7283295.1"/>
    </source>
</evidence>
<dbReference type="InterPro" id="IPR000048">
    <property type="entry name" value="IQ_motif_EF-hand-BS"/>
</dbReference>
<dbReference type="PROSITE" id="PS50011">
    <property type="entry name" value="PROTEIN_KINASE_DOM"/>
    <property type="match status" value="1"/>
</dbReference>
<dbReference type="AlphaFoldDB" id="A0A7R9BZI3"/>
<dbReference type="InterPro" id="IPR052409">
    <property type="entry name" value="Myosin-III_kinase_activity"/>
</dbReference>
<dbReference type="Gene3D" id="1.20.58.530">
    <property type="match status" value="1"/>
</dbReference>
<dbReference type="PANTHER" id="PTHR46256">
    <property type="entry name" value="AGAP011099-PA"/>
    <property type="match status" value="1"/>
</dbReference>
<dbReference type="GO" id="GO:0007601">
    <property type="term" value="P:visual perception"/>
    <property type="evidence" value="ECO:0007669"/>
    <property type="project" value="UniProtKB-KW"/>
</dbReference>
<evidence type="ECO:0000313" key="26">
    <source>
        <dbReference type="Proteomes" id="UP000678499"/>
    </source>
</evidence>
<dbReference type="Gene3D" id="1.10.10.820">
    <property type="match status" value="1"/>
</dbReference>
<dbReference type="Pfam" id="PF00069">
    <property type="entry name" value="Pkinase"/>
    <property type="match status" value="1"/>
</dbReference>
<dbReference type="SMART" id="SM00015">
    <property type="entry name" value="IQ"/>
    <property type="match status" value="2"/>
</dbReference>
<evidence type="ECO:0000256" key="18">
    <source>
        <dbReference type="ARBA" id="ARBA00023305"/>
    </source>
</evidence>
<evidence type="ECO:0000256" key="22">
    <source>
        <dbReference type="SAM" id="MobiDB-lite"/>
    </source>
</evidence>
<accession>A0A7R9BZI3</accession>
<dbReference type="OrthoDB" id="2914378at2759"/>
<dbReference type="EMBL" id="CAJPEX010005170">
    <property type="protein sequence ID" value="CAG0923447.1"/>
    <property type="molecule type" value="Genomic_DNA"/>
</dbReference>
<comment type="similarity">
    <text evidence="21">Belongs to the TRAFAC class myosin-kinesin ATPase superfamily. Myosin family.</text>
</comment>
<dbReference type="Proteomes" id="UP000678499">
    <property type="component" value="Unassembled WGS sequence"/>
</dbReference>
<evidence type="ECO:0000256" key="16">
    <source>
        <dbReference type="ARBA" id="ARBA00023212"/>
    </source>
</evidence>
<keyword evidence="8" id="KW-0808">Transferase</keyword>
<keyword evidence="6" id="KW-0723">Serine/threonine-protein kinase</keyword>
<evidence type="ECO:0000256" key="9">
    <source>
        <dbReference type="ARBA" id="ARBA00022737"/>
    </source>
</evidence>
<keyword evidence="5" id="KW-0963">Cytoplasm</keyword>
<evidence type="ECO:0000256" key="8">
    <source>
        <dbReference type="ARBA" id="ARBA00022679"/>
    </source>
</evidence>
<comment type="subcellular location">
    <subcellularLocation>
        <location evidence="2">Cell projection</location>
    </subcellularLocation>
    <subcellularLocation>
        <location evidence="1">Cytoplasm</location>
        <location evidence="1">Cytoskeleton</location>
    </subcellularLocation>
</comment>
<evidence type="ECO:0000256" key="10">
    <source>
        <dbReference type="ARBA" id="ARBA00022741"/>
    </source>
</evidence>
<dbReference type="Gene3D" id="1.10.510.10">
    <property type="entry name" value="Transferase(Phosphotransferase) domain 1"/>
    <property type="match status" value="2"/>
</dbReference>
<dbReference type="GO" id="GO:0016459">
    <property type="term" value="C:myosin complex"/>
    <property type="evidence" value="ECO:0007669"/>
    <property type="project" value="UniProtKB-KW"/>
</dbReference>
<keyword evidence="18" id="KW-0844">Vision</keyword>
<dbReference type="GO" id="GO:0003779">
    <property type="term" value="F:actin binding"/>
    <property type="evidence" value="ECO:0007669"/>
    <property type="project" value="UniProtKB-KW"/>
</dbReference>
<protein>
    <recommendedName>
        <fullName evidence="4">non-specific serine/threonine protein kinase</fullName>
        <ecNumber evidence="4">2.7.11.1</ecNumber>
    </recommendedName>
</protein>
<evidence type="ECO:0000256" key="14">
    <source>
        <dbReference type="ARBA" id="ARBA00023175"/>
    </source>
</evidence>
<dbReference type="Gene3D" id="6.20.240.20">
    <property type="match status" value="1"/>
</dbReference>
<feature type="domain" description="Protein kinase" evidence="23">
    <location>
        <begin position="1"/>
        <end position="113"/>
    </location>
</feature>
<comment type="catalytic activity">
    <reaction evidence="19">
        <text>L-threonyl-[protein] + ATP = O-phospho-L-threonyl-[protein] + ADP + H(+)</text>
        <dbReference type="Rhea" id="RHEA:46608"/>
        <dbReference type="Rhea" id="RHEA-COMP:11060"/>
        <dbReference type="Rhea" id="RHEA-COMP:11605"/>
        <dbReference type="ChEBI" id="CHEBI:15378"/>
        <dbReference type="ChEBI" id="CHEBI:30013"/>
        <dbReference type="ChEBI" id="CHEBI:30616"/>
        <dbReference type="ChEBI" id="CHEBI:61977"/>
        <dbReference type="ChEBI" id="CHEBI:456216"/>
        <dbReference type="EC" id="2.7.11.1"/>
    </reaction>
</comment>
<gene>
    <name evidence="25" type="ORF">NMOB1V02_LOCUS10911</name>
</gene>
<dbReference type="Gene3D" id="1.20.120.720">
    <property type="entry name" value="Myosin VI head, motor domain, U50 subdomain"/>
    <property type="match status" value="1"/>
</dbReference>
<evidence type="ECO:0000256" key="17">
    <source>
        <dbReference type="ARBA" id="ARBA00023273"/>
    </source>
</evidence>
<evidence type="ECO:0000256" key="12">
    <source>
        <dbReference type="ARBA" id="ARBA00022840"/>
    </source>
</evidence>
<comment type="catalytic activity">
    <reaction evidence="20">
        <text>L-seryl-[protein] + ATP = O-phospho-L-seryl-[protein] + ADP + H(+)</text>
        <dbReference type="Rhea" id="RHEA:17989"/>
        <dbReference type="Rhea" id="RHEA-COMP:9863"/>
        <dbReference type="Rhea" id="RHEA-COMP:11604"/>
        <dbReference type="ChEBI" id="CHEBI:15378"/>
        <dbReference type="ChEBI" id="CHEBI:29999"/>
        <dbReference type="ChEBI" id="CHEBI:30616"/>
        <dbReference type="ChEBI" id="CHEBI:83421"/>
        <dbReference type="ChEBI" id="CHEBI:456216"/>
        <dbReference type="EC" id="2.7.11.1"/>
    </reaction>
</comment>
<reference evidence="25" key="1">
    <citation type="submission" date="2020-11" db="EMBL/GenBank/DDBJ databases">
        <authorList>
            <person name="Tran Van P."/>
        </authorList>
    </citation>
    <scope>NUCLEOTIDE SEQUENCE</scope>
</reference>
<keyword evidence="26" id="KW-1185">Reference proteome</keyword>
<organism evidence="25">
    <name type="scientific">Notodromas monacha</name>
    <dbReference type="NCBI Taxonomy" id="399045"/>
    <lineage>
        <taxon>Eukaryota</taxon>
        <taxon>Metazoa</taxon>
        <taxon>Ecdysozoa</taxon>
        <taxon>Arthropoda</taxon>
        <taxon>Crustacea</taxon>
        <taxon>Oligostraca</taxon>
        <taxon>Ostracoda</taxon>
        <taxon>Podocopa</taxon>
        <taxon>Podocopida</taxon>
        <taxon>Cypridocopina</taxon>
        <taxon>Cypridoidea</taxon>
        <taxon>Cyprididae</taxon>
        <taxon>Notodromas</taxon>
    </lineage>
</organism>
<feature type="compositionally biased region" description="Basic and acidic residues" evidence="22">
    <location>
        <begin position="904"/>
        <end position="914"/>
    </location>
</feature>
<evidence type="ECO:0000256" key="6">
    <source>
        <dbReference type="ARBA" id="ARBA00022527"/>
    </source>
</evidence>
<evidence type="ECO:0000256" key="4">
    <source>
        <dbReference type="ARBA" id="ARBA00012513"/>
    </source>
</evidence>
<dbReference type="PRINTS" id="PR00193">
    <property type="entry name" value="MYOSINHEAVY"/>
</dbReference>
<evidence type="ECO:0000256" key="5">
    <source>
        <dbReference type="ARBA" id="ARBA00022490"/>
    </source>
</evidence>
<dbReference type="Gene3D" id="1.20.5.190">
    <property type="match status" value="1"/>
</dbReference>
<feature type="binding site" evidence="21">
    <location>
        <begin position="259"/>
        <end position="266"/>
    </location>
    <ligand>
        <name>ATP</name>
        <dbReference type="ChEBI" id="CHEBI:30616"/>
    </ligand>
</feature>
<evidence type="ECO:0000256" key="11">
    <source>
        <dbReference type="ARBA" id="ARBA00022777"/>
    </source>
</evidence>
<keyword evidence="7" id="KW-0716">Sensory transduction</keyword>
<dbReference type="GO" id="GO:0042995">
    <property type="term" value="C:cell projection"/>
    <property type="evidence" value="ECO:0007669"/>
    <property type="project" value="UniProtKB-SubCell"/>
</dbReference>
<evidence type="ECO:0000256" key="21">
    <source>
        <dbReference type="PROSITE-ProRule" id="PRU00782"/>
    </source>
</evidence>
<feature type="region of interest" description="Disordered" evidence="22">
    <location>
        <begin position="903"/>
        <end position="943"/>
    </location>
</feature>
<keyword evidence="9" id="KW-0677">Repeat</keyword>
<feature type="compositionally biased region" description="Basic and acidic residues" evidence="22">
    <location>
        <begin position="1106"/>
        <end position="1118"/>
    </location>
</feature>
<keyword evidence="15 21" id="KW-0009">Actin-binding</keyword>
<keyword evidence="12 21" id="KW-0067">ATP-binding</keyword>
<feature type="domain" description="Myosin motor" evidence="24">
    <location>
        <begin position="165"/>
        <end position="835"/>
    </location>
</feature>
<dbReference type="Pfam" id="PF00612">
    <property type="entry name" value="IQ"/>
    <property type="match status" value="2"/>
</dbReference>
<evidence type="ECO:0000256" key="1">
    <source>
        <dbReference type="ARBA" id="ARBA00004245"/>
    </source>
</evidence>
<feature type="region of interest" description="Disordered" evidence="22">
    <location>
        <begin position="1012"/>
        <end position="1138"/>
    </location>
</feature>
<feature type="region of interest" description="Actin-binding" evidence="21">
    <location>
        <begin position="716"/>
        <end position="738"/>
    </location>
</feature>
<dbReference type="GO" id="GO:0005737">
    <property type="term" value="C:cytoplasm"/>
    <property type="evidence" value="ECO:0007669"/>
    <property type="project" value="UniProtKB-ARBA"/>
</dbReference>
<comment type="similarity">
    <text evidence="3">In the C-terminal section; belongs to the TRAFAC class myosin-kinesin ATPase superfamily. Myosin family.</text>
</comment>
<dbReference type="InterPro" id="IPR027417">
    <property type="entry name" value="P-loop_NTPase"/>
</dbReference>
<feature type="non-terminal residue" evidence="25">
    <location>
        <position position="1"/>
    </location>
</feature>
<dbReference type="InterPro" id="IPR011009">
    <property type="entry name" value="Kinase-like_dom_sf"/>
</dbReference>
<dbReference type="InterPro" id="IPR000719">
    <property type="entry name" value="Prot_kinase_dom"/>
</dbReference>
<name>A0A7R9BZI3_9CRUS</name>
<dbReference type="SUPFAM" id="SSF56112">
    <property type="entry name" value="Protein kinase-like (PK-like)"/>
    <property type="match status" value="1"/>
</dbReference>
<dbReference type="PANTHER" id="PTHR46256:SF3">
    <property type="entry name" value="MYOSIN MOTOR DOMAIN-CONTAINING PROTEIN"/>
    <property type="match status" value="1"/>
</dbReference>
<keyword evidence="16" id="KW-0206">Cytoskeleton</keyword>
<dbReference type="Gene3D" id="3.40.850.10">
    <property type="entry name" value="Kinesin motor domain"/>
    <property type="match status" value="1"/>
</dbReference>
<dbReference type="PROSITE" id="PS50096">
    <property type="entry name" value="IQ"/>
    <property type="match status" value="2"/>
</dbReference>
<dbReference type="GO" id="GO:0005524">
    <property type="term" value="F:ATP binding"/>
    <property type="evidence" value="ECO:0007669"/>
    <property type="project" value="UniProtKB-UniRule"/>
</dbReference>
<keyword evidence="17" id="KW-0966">Cell projection</keyword>
<dbReference type="GO" id="GO:0030832">
    <property type="term" value="P:regulation of actin filament length"/>
    <property type="evidence" value="ECO:0007669"/>
    <property type="project" value="TreeGrafter"/>
</dbReference>
<dbReference type="PROSITE" id="PS51456">
    <property type="entry name" value="MYOSIN_MOTOR"/>
    <property type="match status" value="1"/>
</dbReference>
<evidence type="ECO:0000256" key="7">
    <source>
        <dbReference type="ARBA" id="ARBA00022606"/>
    </source>
</evidence>
<sequence length="1219" mass="137347">QLDYSYDVRCDVWSLGITAVELADGDPPLSDIHPMRALFQIPRKPPPGLKDPSQWSAKFNDFVATCLIPRKPPPGLKDPSQWSAKFNDFVATCLVKDFEMRPFMRQLLEHPFLKDIDGLEHQAKRELKKELGKLSSDGEVVKREAEVTMKQGKLRTVKRMGPDPVVVQDLAMLECLTEDVIIDALETRFRKGQIYTYIGDILLAMNPFMELDIYNDQVSQRYQGRIQKASEPPHIFAIANSSYFALIHEQHSQCVVISGESGAGKTESANLLLKQLVHLGRGQNKNLEEKILQVNPIMEAFGNARTGINDNSSRFGKYVDLTFTPSGNVVGAKVSVYLLEQSRVVHQDSNERNFHIFYYLYDGLEAENKLGNYHLDPLWKTSHNYLQGYSSARHTVEASVRKWLAVQESFRLLGFSPGQVDCVNRLLAAILHIGDLSIQTAPSRDFADSGCCITNPALISIIGELLGVSPMDTLEAITTSNVVTRGETIHRRLSCHEARDTCHATAKALYGRLVDWLVLQMNQLLVLSSNIGHQQRDQQHLSIGILDIFGFENFPNNSFEQLCINIANEQIQYYFNQHVFSWEQQEYLSEGINVDLVEFTDNRPVLDMFLSKPLGLLALLDEESRFPNATPRSLSKLEVIRYLFQCPLARTGNLFALGQHNQVQGKYTPGGSSGNAEDFHMIGLEMPKFGSSSSMSALASQTRAQQTMATYFRYSLMDLLQKMVAGAPHFVRCIKPNDARSRAMFDRAKVRAQLQYTGVLETVQIRKQGFSHRIPHDVFLKRYGFLGFGWSEVILADKENSARLLTRLNFRGFAMGETKVFLKYYHMEQLAAMFDSMASPLLVAKVVLIQACVRRWLAKRVFSRRLREHQMILAAKKAAQEKGNLQKAATKIQAVFRGYRTRKSTKELKKSPEKKIKKQKKPQQHPEAAAPTPSPPPPVADGVPFRTTLQSFQFYESEYSNFSSYVRDSGNAVNAALKATNSPKVGGDFALKPLPSSYNRPKGFDYLPQVLQESGQQKRKARSPPQMRPAVKIPASEKAVRVANQSDKPARKVARAAVSMEPAAKTPEPKTPPPKKQQQQHQLPEEDSKQQNLMTPIRPAKWVLQDTKDRRASEDRKLGPRGMSGPGIFSQNPHQQQRQPQAVPLKTIANEDDDELMGPYDFRKLLRKTNIAPTESLKLRKGLINPKTSVFPVTSNSWSANESVLRSDLRARLQPVAKI</sequence>
<evidence type="ECO:0000256" key="2">
    <source>
        <dbReference type="ARBA" id="ARBA00004316"/>
    </source>
</evidence>
<evidence type="ECO:0000259" key="24">
    <source>
        <dbReference type="PROSITE" id="PS51456"/>
    </source>
</evidence>
<evidence type="ECO:0000259" key="23">
    <source>
        <dbReference type="PROSITE" id="PS50011"/>
    </source>
</evidence>
<keyword evidence="13 21" id="KW-0518">Myosin</keyword>
<dbReference type="GO" id="GO:0000146">
    <property type="term" value="F:microfilament motor activity"/>
    <property type="evidence" value="ECO:0007669"/>
    <property type="project" value="TreeGrafter"/>
</dbReference>
<dbReference type="GO" id="GO:0004674">
    <property type="term" value="F:protein serine/threonine kinase activity"/>
    <property type="evidence" value="ECO:0007669"/>
    <property type="project" value="UniProtKB-KW"/>
</dbReference>
<dbReference type="Pfam" id="PF00063">
    <property type="entry name" value="Myosin_head"/>
    <property type="match status" value="2"/>
</dbReference>
<evidence type="ECO:0000256" key="3">
    <source>
        <dbReference type="ARBA" id="ARBA00006998"/>
    </source>
</evidence>
<dbReference type="SUPFAM" id="SSF52540">
    <property type="entry name" value="P-loop containing nucleoside triphosphate hydrolases"/>
    <property type="match status" value="1"/>
</dbReference>
<proteinExistence type="inferred from homology"/>
<dbReference type="InterPro" id="IPR036961">
    <property type="entry name" value="Kinesin_motor_dom_sf"/>
</dbReference>
<evidence type="ECO:0000256" key="20">
    <source>
        <dbReference type="ARBA" id="ARBA00048679"/>
    </source>
</evidence>
<dbReference type="SMART" id="SM00242">
    <property type="entry name" value="MYSc"/>
    <property type="match status" value="1"/>
</dbReference>
<evidence type="ECO:0000256" key="13">
    <source>
        <dbReference type="ARBA" id="ARBA00023123"/>
    </source>
</evidence>
<keyword evidence="14 21" id="KW-0505">Motor protein</keyword>
<keyword evidence="11" id="KW-0418">Kinase</keyword>
<dbReference type="CDD" id="cd23767">
    <property type="entry name" value="IQCD"/>
    <property type="match status" value="1"/>
</dbReference>
<evidence type="ECO:0000256" key="15">
    <source>
        <dbReference type="ARBA" id="ARBA00023203"/>
    </source>
</evidence>
<dbReference type="InterPro" id="IPR001609">
    <property type="entry name" value="Myosin_head_motor_dom-like"/>
</dbReference>
<keyword evidence="10 21" id="KW-0547">Nucleotide-binding</keyword>
<evidence type="ECO:0000256" key="19">
    <source>
        <dbReference type="ARBA" id="ARBA00047899"/>
    </source>
</evidence>
<dbReference type="EMBL" id="OA887207">
    <property type="protein sequence ID" value="CAD7283295.1"/>
    <property type="molecule type" value="Genomic_DNA"/>
</dbReference>
<dbReference type="EC" id="2.7.11.1" evidence="4"/>